<gene>
    <name evidence="6" type="ORF">QBC37DRAFT_420945</name>
</gene>
<keyword evidence="3" id="KW-0812">Transmembrane</keyword>
<comment type="similarity">
    <text evidence="1">Belongs to the peptidase S33 family.</text>
</comment>
<dbReference type="InterPro" id="IPR051601">
    <property type="entry name" value="Serine_prot/Carboxylest_S33"/>
</dbReference>
<feature type="transmembrane region" description="Helical" evidence="3">
    <location>
        <begin position="31"/>
        <end position="47"/>
    </location>
</feature>
<dbReference type="InterPro" id="IPR000073">
    <property type="entry name" value="AB_hydrolase_1"/>
</dbReference>
<feature type="domain" description="Peptidase S33 tripeptidyl aminopeptidase-like C-terminal" evidence="5">
    <location>
        <begin position="512"/>
        <end position="618"/>
    </location>
</feature>
<accession>A0AAN6YEJ4</accession>
<organism evidence="6 7">
    <name type="scientific">Rhypophila decipiens</name>
    <dbReference type="NCBI Taxonomy" id="261697"/>
    <lineage>
        <taxon>Eukaryota</taxon>
        <taxon>Fungi</taxon>
        <taxon>Dikarya</taxon>
        <taxon>Ascomycota</taxon>
        <taxon>Pezizomycotina</taxon>
        <taxon>Sordariomycetes</taxon>
        <taxon>Sordariomycetidae</taxon>
        <taxon>Sordariales</taxon>
        <taxon>Naviculisporaceae</taxon>
        <taxon>Rhypophila</taxon>
    </lineage>
</organism>
<keyword evidence="3" id="KW-1133">Transmembrane helix</keyword>
<dbReference type="Pfam" id="PF00561">
    <property type="entry name" value="Abhydrolase_1"/>
    <property type="match status" value="1"/>
</dbReference>
<evidence type="ECO:0000313" key="7">
    <source>
        <dbReference type="Proteomes" id="UP001301769"/>
    </source>
</evidence>
<dbReference type="Proteomes" id="UP001301769">
    <property type="component" value="Unassembled WGS sequence"/>
</dbReference>
<keyword evidence="2 6" id="KW-0378">Hydrolase</keyword>
<keyword evidence="3" id="KW-0472">Membrane</keyword>
<name>A0AAN6YEJ4_9PEZI</name>
<dbReference type="GO" id="GO:0016787">
    <property type="term" value="F:hydrolase activity"/>
    <property type="evidence" value="ECO:0007669"/>
    <property type="project" value="UniProtKB-KW"/>
</dbReference>
<proteinExistence type="inferred from homology"/>
<dbReference type="AlphaFoldDB" id="A0AAN6YEJ4"/>
<comment type="caution">
    <text evidence="6">The sequence shown here is derived from an EMBL/GenBank/DDBJ whole genome shotgun (WGS) entry which is preliminary data.</text>
</comment>
<dbReference type="InterPro" id="IPR029058">
    <property type="entry name" value="AB_hydrolase_fold"/>
</dbReference>
<dbReference type="Pfam" id="PF08386">
    <property type="entry name" value="Abhydrolase_4"/>
    <property type="match status" value="1"/>
</dbReference>
<dbReference type="Gene3D" id="3.40.50.1820">
    <property type="entry name" value="alpha/beta hydrolase"/>
    <property type="match status" value="1"/>
</dbReference>
<sequence length="693" mass="76818">MEKEALGHVVAEPCPRLPHPRHRHASRPHRLVAAALVVLATICYFVPRPNWYWDLYYRLSDKPRCIGISVDNIWDSITPSTNLEWHDCYRNIPGSGDLSFKCARLTVPLDYSKDVNDLGGSDNKVHLALVLRPARNGSSASSKPPMLINPGGPGGSGTAVTLYMGSAIQAVFGDDQPVLGFDPRGIGYTTPLADCWAMPPPSSCTGDHSECPDDAGKGMQHRMEWMKQNGAYGFINTSDISLKYLDAGHRGVNKLCTARDGRHGGKSILRHASTAHVARDMLSIVDAWDRWVDGDSIKQREESEKSKLTYWGFSYGTYLGIKFASMFPDRVGRLMLDGVVDADYYESPVWAESLLDTDKILYVFFESCADAGSKCALYREGDTPESVSERYHAVIDRLQYGAPVSFTHPDYFYPVVLTSELFRVMIFSFLYSPMQAFSGMAFMLDDLYEERYERFGLMFGDLAQMCLVDPGSLVMLLNDAQRAIMCSDKSAPVNQSPAEIKSSWETMATKSQFADVWMSIMMQCNGWDLFEKDPLALSNAQGGAEDKIPKMNTSFPILFLSNTLDPVTPLKAAVKMALRFEGAGLLEQKSAGHCTNAAASRCTAKVLRGYINHGKVPPPPKFPKGSDGGDDDEYLLKGEWTICEADEGPFGALDEDDVAAMEEDDRRLLEALLTIQGVLKDVPKWEIQKRSVI</sequence>
<dbReference type="SUPFAM" id="SSF53474">
    <property type="entry name" value="alpha/beta-Hydrolases"/>
    <property type="match status" value="1"/>
</dbReference>
<keyword evidence="7" id="KW-1185">Reference proteome</keyword>
<evidence type="ECO:0000256" key="1">
    <source>
        <dbReference type="ARBA" id="ARBA00010088"/>
    </source>
</evidence>
<evidence type="ECO:0000259" key="5">
    <source>
        <dbReference type="Pfam" id="PF08386"/>
    </source>
</evidence>
<reference evidence="6" key="1">
    <citation type="journal article" date="2023" name="Mol. Phylogenet. Evol.">
        <title>Genome-scale phylogeny and comparative genomics of the fungal order Sordariales.</title>
        <authorList>
            <person name="Hensen N."/>
            <person name="Bonometti L."/>
            <person name="Westerberg I."/>
            <person name="Brannstrom I.O."/>
            <person name="Guillou S."/>
            <person name="Cros-Aarteil S."/>
            <person name="Calhoun S."/>
            <person name="Haridas S."/>
            <person name="Kuo A."/>
            <person name="Mondo S."/>
            <person name="Pangilinan J."/>
            <person name="Riley R."/>
            <person name="LaButti K."/>
            <person name="Andreopoulos B."/>
            <person name="Lipzen A."/>
            <person name="Chen C."/>
            <person name="Yan M."/>
            <person name="Daum C."/>
            <person name="Ng V."/>
            <person name="Clum A."/>
            <person name="Steindorff A."/>
            <person name="Ohm R.A."/>
            <person name="Martin F."/>
            <person name="Silar P."/>
            <person name="Natvig D.O."/>
            <person name="Lalanne C."/>
            <person name="Gautier V."/>
            <person name="Ament-Velasquez S.L."/>
            <person name="Kruys A."/>
            <person name="Hutchinson M.I."/>
            <person name="Powell A.J."/>
            <person name="Barry K."/>
            <person name="Miller A.N."/>
            <person name="Grigoriev I.V."/>
            <person name="Debuchy R."/>
            <person name="Gladieux P."/>
            <person name="Hiltunen Thoren M."/>
            <person name="Johannesson H."/>
        </authorList>
    </citation>
    <scope>NUCLEOTIDE SEQUENCE</scope>
    <source>
        <strain evidence="6">PSN293</strain>
    </source>
</reference>
<feature type="domain" description="AB hydrolase-1" evidence="4">
    <location>
        <begin position="144"/>
        <end position="344"/>
    </location>
</feature>
<evidence type="ECO:0000259" key="4">
    <source>
        <dbReference type="Pfam" id="PF00561"/>
    </source>
</evidence>
<dbReference type="PANTHER" id="PTHR43248:SF25">
    <property type="entry name" value="AB HYDROLASE-1 DOMAIN-CONTAINING PROTEIN-RELATED"/>
    <property type="match status" value="1"/>
</dbReference>
<reference evidence="6" key="2">
    <citation type="submission" date="2023-05" db="EMBL/GenBank/DDBJ databases">
        <authorList>
            <consortium name="Lawrence Berkeley National Laboratory"/>
            <person name="Steindorff A."/>
            <person name="Hensen N."/>
            <person name="Bonometti L."/>
            <person name="Westerberg I."/>
            <person name="Brannstrom I.O."/>
            <person name="Guillou S."/>
            <person name="Cros-Aarteil S."/>
            <person name="Calhoun S."/>
            <person name="Haridas S."/>
            <person name="Kuo A."/>
            <person name="Mondo S."/>
            <person name="Pangilinan J."/>
            <person name="Riley R."/>
            <person name="Labutti K."/>
            <person name="Andreopoulos B."/>
            <person name="Lipzen A."/>
            <person name="Chen C."/>
            <person name="Yanf M."/>
            <person name="Daum C."/>
            <person name="Ng V."/>
            <person name="Clum A."/>
            <person name="Ohm R."/>
            <person name="Martin F."/>
            <person name="Silar P."/>
            <person name="Natvig D."/>
            <person name="Lalanne C."/>
            <person name="Gautier V."/>
            <person name="Ament-Velasquez S.L."/>
            <person name="Kruys A."/>
            <person name="Hutchinson M.I."/>
            <person name="Powell A.J."/>
            <person name="Barry K."/>
            <person name="Miller A.N."/>
            <person name="Grigoriev I.V."/>
            <person name="Debuchy R."/>
            <person name="Gladieux P."/>
            <person name="Thoren M.H."/>
            <person name="Johannesson H."/>
        </authorList>
    </citation>
    <scope>NUCLEOTIDE SEQUENCE</scope>
    <source>
        <strain evidence="6">PSN293</strain>
    </source>
</reference>
<evidence type="ECO:0000256" key="3">
    <source>
        <dbReference type="SAM" id="Phobius"/>
    </source>
</evidence>
<protein>
    <submittedName>
        <fullName evidence="6">Alpha/Beta hydrolase protein</fullName>
    </submittedName>
</protein>
<dbReference type="EMBL" id="MU858091">
    <property type="protein sequence ID" value="KAK4214617.1"/>
    <property type="molecule type" value="Genomic_DNA"/>
</dbReference>
<evidence type="ECO:0000313" key="6">
    <source>
        <dbReference type="EMBL" id="KAK4214617.1"/>
    </source>
</evidence>
<dbReference type="PANTHER" id="PTHR43248">
    <property type="entry name" value="2-SUCCINYL-6-HYDROXY-2,4-CYCLOHEXADIENE-1-CARBOXYLATE SYNTHASE"/>
    <property type="match status" value="1"/>
</dbReference>
<evidence type="ECO:0000256" key="2">
    <source>
        <dbReference type="ARBA" id="ARBA00022801"/>
    </source>
</evidence>
<dbReference type="InterPro" id="IPR013595">
    <property type="entry name" value="Pept_S33_TAP-like_C"/>
</dbReference>